<dbReference type="EMBL" id="JBHLXG010000026">
    <property type="protein sequence ID" value="MFC0228810.1"/>
    <property type="molecule type" value="Genomic_DNA"/>
</dbReference>
<dbReference type="RefSeq" id="WP_380678853.1">
    <property type="nucleotide sequence ID" value="NZ_CP173186.1"/>
</dbReference>
<organism evidence="2 3">
    <name type="scientific">Serratia aquatilis</name>
    <dbReference type="NCBI Taxonomy" id="1737515"/>
    <lineage>
        <taxon>Bacteria</taxon>
        <taxon>Pseudomonadati</taxon>
        <taxon>Pseudomonadota</taxon>
        <taxon>Gammaproteobacteria</taxon>
        <taxon>Enterobacterales</taxon>
        <taxon>Yersiniaceae</taxon>
        <taxon>Serratia</taxon>
    </lineage>
</organism>
<evidence type="ECO:0000256" key="1">
    <source>
        <dbReference type="SAM" id="MobiDB-lite"/>
    </source>
</evidence>
<dbReference type="Proteomes" id="UP001589792">
    <property type="component" value="Unassembled WGS sequence"/>
</dbReference>
<accession>A0ABV6EIT4</accession>
<name>A0ABV6EIT4_9GAMM</name>
<evidence type="ECO:0000313" key="3">
    <source>
        <dbReference type="Proteomes" id="UP001589792"/>
    </source>
</evidence>
<reference evidence="2 3" key="1">
    <citation type="submission" date="2024-09" db="EMBL/GenBank/DDBJ databases">
        <authorList>
            <person name="Sun Q."/>
            <person name="Mori K."/>
        </authorList>
    </citation>
    <scope>NUCLEOTIDE SEQUENCE [LARGE SCALE GENOMIC DNA]</scope>
    <source>
        <strain evidence="2 3">CCM 8626</strain>
    </source>
</reference>
<comment type="caution">
    <text evidence="2">The sequence shown here is derived from an EMBL/GenBank/DDBJ whole genome shotgun (WGS) entry which is preliminary data.</text>
</comment>
<gene>
    <name evidence="2" type="ORF">ACFFJ3_20320</name>
</gene>
<feature type="region of interest" description="Disordered" evidence="1">
    <location>
        <begin position="45"/>
        <end position="64"/>
    </location>
</feature>
<keyword evidence="3" id="KW-1185">Reference proteome</keyword>
<sequence length="64" mass="6915">MNIGTFISSPGCPLLSADESKIPWDGPAFSQRMLDEGKLFAQLAEKSKSPEGSPLSMQFKKGIN</sequence>
<proteinExistence type="predicted"/>
<protein>
    <submittedName>
        <fullName evidence="2">Uncharacterized protein</fullName>
    </submittedName>
</protein>
<evidence type="ECO:0000313" key="2">
    <source>
        <dbReference type="EMBL" id="MFC0228810.1"/>
    </source>
</evidence>